<dbReference type="EMBL" id="BAAAPB010000004">
    <property type="protein sequence ID" value="GAA1971877.1"/>
    <property type="molecule type" value="Genomic_DNA"/>
</dbReference>
<reference evidence="8 9" key="1">
    <citation type="journal article" date="2019" name="Int. J. Syst. Evol. Microbiol.">
        <title>The Global Catalogue of Microorganisms (GCM) 10K type strain sequencing project: providing services to taxonomists for standard genome sequencing and annotation.</title>
        <authorList>
            <consortium name="The Broad Institute Genomics Platform"/>
            <consortium name="The Broad Institute Genome Sequencing Center for Infectious Disease"/>
            <person name="Wu L."/>
            <person name="Ma J."/>
        </authorList>
    </citation>
    <scope>NUCLEOTIDE SEQUENCE [LARGE SCALE GENOMIC DNA]</scope>
    <source>
        <strain evidence="8 9">JCM 15309</strain>
    </source>
</reference>
<name>A0ABN2RN55_9ACTN</name>
<dbReference type="PANTHER" id="PTHR30177:SF33">
    <property type="entry name" value="POSSIBLE OSMOPROTECTANT (GLYCINE BETAINE_CARNITINE_CHOLINE_L-PROLINE) TRANSPORT INTEGRAL MEMBRANE PROTEIN ABC TRANSPORTER PROZ"/>
    <property type="match status" value="1"/>
</dbReference>
<comment type="subcellular location">
    <subcellularLocation>
        <location evidence="6">Cell membrane</location>
        <topology evidence="6">Multi-pass membrane protein</topology>
    </subcellularLocation>
    <subcellularLocation>
        <location evidence="1">Membrane</location>
        <topology evidence="1">Multi-pass membrane protein</topology>
    </subcellularLocation>
</comment>
<feature type="transmembrane region" description="Helical" evidence="6">
    <location>
        <begin position="157"/>
        <end position="177"/>
    </location>
</feature>
<keyword evidence="2 6" id="KW-0813">Transport</keyword>
<dbReference type="Gene3D" id="1.10.3720.10">
    <property type="entry name" value="MetI-like"/>
    <property type="match status" value="1"/>
</dbReference>
<feature type="transmembrane region" description="Helical" evidence="6">
    <location>
        <begin position="189"/>
        <end position="209"/>
    </location>
</feature>
<evidence type="ECO:0000256" key="6">
    <source>
        <dbReference type="RuleBase" id="RU363032"/>
    </source>
</evidence>
<dbReference type="PANTHER" id="PTHR30177">
    <property type="entry name" value="GLYCINE BETAINE/L-PROLINE TRANSPORT SYSTEM PERMEASE PROTEIN PROW"/>
    <property type="match status" value="1"/>
</dbReference>
<feature type="transmembrane region" description="Helical" evidence="6">
    <location>
        <begin position="60"/>
        <end position="87"/>
    </location>
</feature>
<evidence type="ECO:0000256" key="2">
    <source>
        <dbReference type="ARBA" id="ARBA00022448"/>
    </source>
</evidence>
<sequence>MGVFNEAWGWFTTSTNWHGEDGIPHRLLQHIGYTALTVVIAVVIAVPLGLWIGHTGRLRGVAVALTGALRALPTLGLLTLVVLWRGIGLTPPITALVVLAIPPLLAGAYAGIESVDPRTVDAARGMGMTEWQVLARVEVPLGLPLLLGGLRSAVLQVVATATIAAYIGLGGLGRYVIDGVAIRDYPQILGGSLIVVVLALALDGAFALLQRLAPA</sequence>
<dbReference type="InterPro" id="IPR035906">
    <property type="entry name" value="MetI-like_sf"/>
</dbReference>
<evidence type="ECO:0000313" key="9">
    <source>
        <dbReference type="Proteomes" id="UP001500571"/>
    </source>
</evidence>
<evidence type="ECO:0000313" key="8">
    <source>
        <dbReference type="EMBL" id="GAA1971877.1"/>
    </source>
</evidence>
<accession>A0ABN2RN55</accession>
<organism evidence="8 9">
    <name type="scientific">Nocardioides panacihumi</name>
    <dbReference type="NCBI Taxonomy" id="400774"/>
    <lineage>
        <taxon>Bacteria</taxon>
        <taxon>Bacillati</taxon>
        <taxon>Actinomycetota</taxon>
        <taxon>Actinomycetes</taxon>
        <taxon>Propionibacteriales</taxon>
        <taxon>Nocardioidaceae</taxon>
        <taxon>Nocardioides</taxon>
    </lineage>
</organism>
<comment type="caution">
    <text evidence="8">The sequence shown here is derived from an EMBL/GenBank/DDBJ whole genome shotgun (WGS) entry which is preliminary data.</text>
</comment>
<keyword evidence="5 6" id="KW-0472">Membrane</keyword>
<dbReference type="InterPro" id="IPR051204">
    <property type="entry name" value="ABC_transp_perm/SBD"/>
</dbReference>
<keyword evidence="9" id="KW-1185">Reference proteome</keyword>
<evidence type="ECO:0000256" key="4">
    <source>
        <dbReference type="ARBA" id="ARBA00022989"/>
    </source>
</evidence>
<dbReference type="InterPro" id="IPR000515">
    <property type="entry name" value="MetI-like"/>
</dbReference>
<evidence type="ECO:0000259" key="7">
    <source>
        <dbReference type="PROSITE" id="PS50928"/>
    </source>
</evidence>
<dbReference type="Pfam" id="PF00528">
    <property type="entry name" value="BPD_transp_1"/>
    <property type="match status" value="1"/>
</dbReference>
<feature type="transmembrane region" description="Helical" evidence="6">
    <location>
        <begin position="93"/>
        <end position="112"/>
    </location>
</feature>
<evidence type="ECO:0000256" key="3">
    <source>
        <dbReference type="ARBA" id="ARBA00022692"/>
    </source>
</evidence>
<dbReference type="Proteomes" id="UP001500571">
    <property type="component" value="Unassembled WGS sequence"/>
</dbReference>
<feature type="domain" description="ABC transmembrane type-1" evidence="7">
    <location>
        <begin position="27"/>
        <end position="206"/>
    </location>
</feature>
<feature type="transmembrane region" description="Helical" evidence="6">
    <location>
        <begin position="31"/>
        <end position="53"/>
    </location>
</feature>
<evidence type="ECO:0000256" key="1">
    <source>
        <dbReference type="ARBA" id="ARBA00004141"/>
    </source>
</evidence>
<dbReference type="PROSITE" id="PS50928">
    <property type="entry name" value="ABC_TM1"/>
    <property type="match status" value="1"/>
</dbReference>
<keyword evidence="4 6" id="KW-1133">Transmembrane helix</keyword>
<evidence type="ECO:0000256" key="5">
    <source>
        <dbReference type="ARBA" id="ARBA00023136"/>
    </source>
</evidence>
<dbReference type="SUPFAM" id="SSF161098">
    <property type="entry name" value="MetI-like"/>
    <property type="match status" value="1"/>
</dbReference>
<dbReference type="RefSeq" id="WP_344047250.1">
    <property type="nucleotide sequence ID" value="NZ_BAAAPB010000004.1"/>
</dbReference>
<comment type="similarity">
    <text evidence="6">Belongs to the binding-protein-dependent transport system permease family.</text>
</comment>
<keyword evidence="3 6" id="KW-0812">Transmembrane</keyword>
<protein>
    <submittedName>
        <fullName evidence="8">ABC transporter permease</fullName>
    </submittedName>
</protein>
<proteinExistence type="inferred from homology"/>
<gene>
    <name evidence="8" type="ORF">GCM10009798_36130</name>
</gene>